<dbReference type="GO" id="GO:0009062">
    <property type="term" value="P:fatty acid catabolic process"/>
    <property type="evidence" value="ECO:0007669"/>
    <property type="project" value="TreeGrafter"/>
</dbReference>
<proteinExistence type="inferred from homology"/>
<dbReference type="Gene3D" id="2.40.160.210">
    <property type="entry name" value="Acyl-CoA thioesterase, double hotdog domain"/>
    <property type="match status" value="1"/>
</dbReference>
<dbReference type="OrthoDB" id="7059210at2"/>
<evidence type="ECO:0000313" key="5">
    <source>
        <dbReference type="EMBL" id="SDT98549.1"/>
    </source>
</evidence>
<feature type="domain" description="Acyl-CoA thioesterase-like N-terminal HotDog" evidence="3">
    <location>
        <begin position="20"/>
        <end position="104"/>
    </location>
</feature>
<evidence type="ECO:0000256" key="2">
    <source>
        <dbReference type="ARBA" id="ARBA00022801"/>
    </source>
</evidence>
<organism evidence="5 6">
    <name type="scientific">Halopseudomonas salegens</name>
    <dbReference type="NCBI Taxonomy" id="1434072"/>
    <lineage>
        <taxon>Bacteria</taxon>
        <taxon>Pseudomonadati</taxon>
        <taxon>Pseudomonadota</taxon>
        <taxon>Gammaproteobacteria</taxon>
        <taxon>Pseudomonadales</taxon>
        <taxon>Pseudomonadaceae</taxon>
        <taxon>Halopseudomonas</taxon>
    </lineage>
</organism>
<evidence type="ECO:0000256" key="1">
    <source>
        <dbReference type="ARBA" id="ARBA00006538"/>
    </source>
</evidence>
<dbReference type="InterPro" id="IPR042171">
    <property type="entry name" value="Acyl-CoA_hotdog"/>
</dbReference>
<dbReference type="Proteomes" id="UP000243924">
    <property type="component" value="Chromosome I"/>
</dbReference>
<evidence type="ECO:0000259" key="3">
    <source>
        <dbReference type="Pfam" id="PF13622"/>
    </source>
</evidence>
<dbReference type="RefSeq" id="WP_092384797.1">
    <property type="nucleotide sequence ID" value="NZ_LT629787.1"/>
</dbReference>
<dbReference type="AlphaFoldDB" id="A0A1H2EU26"/>
<dbReference type="PANTHER" id="PTHR11066">
    <property type="entry name" value="ACYL-COA THIOESTERASE"/>
    <property type="match status" value="1"/>
</dbReference>
<evidence type="ECO:0000313" key="6">
    <source>
        <dbReference type="Proteomes" id="UP000243924"/>
    </source>
</evidence>
<accession>A0A1H2EU26</accession>
<gene>
    <name evidence="5" type="ORF">SAMN05216210_1034</name>
</gene>
<dbReference type="InterPro" id="IPR029069">
    <property type="entry name" value="HotDog_dom_sf"/>
</dbReference>
<dbReference type="InterPro" id="IPR003703">
    <property type="entry name" value="Acyl_CoA_thio"/>
</dbReference>
<dbReference type="Pfam" id="PF13622">
    <property type="entry name" value="4HBT_3"/>
    <property type="match status" value="1"/>
</dbReference>
<dbReference type="SUPFAM" id="SSF54637">
    <property type="entry name" value="Thioesterase/thiol ester dehydrase-isomerase"/>
    <property type="match status" value="2"/>
</dbReference>
<keyword evidence="6" id="KW-1185">Reference proteome</keyword>
<comment type="similarity">
    <text evidence="1">Belongs to the C/M/P thioester hydrolase family.</text>
</comment>
<dbReference type="Pfam" id="PF20789">
    <property type="entry name" value="4HBT_3C"/>
    <property type="match status" value="1"/>
</dbReference>
<feature type="domain" description="Acyl-CoA thioesterase-like C-terminal" evidence="4">
    <location>
        <begin position="125"/>
        <end position="262"/>
    </location>
</feature>
<protein>
    <submittedName>
        <fullName evidence="5">Acyl-CoA thioesterase</fullName>
    </submittedName>
</protein>
<evidence type="ECO:0000259" key="4">
    <source>
        <dbReference type="Pfam" id="PF20789"/>
    </source>
</evidence>
<dbReference type="EMBL" id="LT629787">
    <property type="protein sequence ID" value="SDT98549.1"/>
    <property type="molecule type" value="Genomic_DNA"/>
</dbReference>
<dbReference type="InterPro" id="IPR049449">
    <property type="entry name" value="TesB_ACOT8-like_N"/>
</dbReference>
<name>A0A1H2EU26_9GAMM</name>
<keyword evidence="2" id="KW-0378">Hydrolase</keyword>
<dbReference type="InterPro" id="IPR049450">
    <property type="entry name" value="ACOT8-like_C"/>
</dbReference>
<dbReference type="GO" id="GO:0005829">
    <property type="term" value="C:cytosol"/>
    <property type="evidence" value="ECO:0007669"/>
    <property type="project" value="TreeGrafter"/>
</dbReference>
<dbReference type="PANTHER" id="PTHR11066:SF34">
    <property type="entry name" value="ACYL-COENZYME A THIOESTERASE 8"/>
    <property type="match status" value="1"/>
</dbReference>
<dbReference type="GO" id="GO:0047617">
    <property type="term" value="F:fatty acyl-CoA hydrolase activity"/>
    <property type="evidence" value="ECO:0007669"/>
    <property type="project" value="InterPro"/>
</dbReference>
<dbReference type="GO" id="GO:0006637">
    <property type="term" value="P:acyl-CoA metabolic process"/>
    <property type="evidence" value="ECO:0007669"/>
    <property type="project" value="InterPro"/>
</dbReference>
<dbReference type="STRING" id="1434072.SAMN05216210_1034"/>
<reference evidence="6" key="1">
    <citation type="submission" date="2016-10" db="EMBL/GenBank/DDBJ databases">
        <authorList>
            <person name="Varghese N."/>
            <person name="Submissions S."/>
        </authorList>
    </citation>
    <scope>NUCLEOTIDE SEQUENCE [LARGE SCALE GENOMIC DNA]</scope>
    <source>
        <strain evidence="6">CECT 8338</strain>
    </source>
</reference>
<sequence>MTFAQLLAALEDSADNTVVIPDDWAQGRAGYGGLVVALIYDAMRRMAGAERPVRSLAITFVGPAQPGEPLQIESQILRQGKAVSQMLGMAKQNGEVACIVQGSFGAGRNSQVDVAAAPAPAAKAPDDCQQMPYIKDVTPEFLKHFDIRLAFGGMPFSNSQAREHGGWMRFKTDEGELHEAHLLGLVDVWPPAVLPLLKQRAPASSLTWTIEFVQPVPALGNTDWLLYKADIEHARDGYGHTAAMIWREDGALIAISRQTIAVFG</sequence>